<dbReference type="Pfam" id="PF17863">
    <property type="entry name" value="AAA_lid_2"/>
    <property type="match status" value="1"/>
</dbReference>
<sequence>MNDGHPWGLARDALRLIALDPVGMAGLWLRARPGPARDGVTAALEALSPRRIHPGLSDEALDGGLDLAATLAAGAPRYRDSILAGGGLVCLAMAERCSAALAARLCQAMDAGHCGLVALDEAAEEGEGMPLALRDRLGLFVALDGIALADLAPLAPIAVDPATRTRYADLALTEDDHRTLVETCAALGIDSLRAPLLAGRAARGLAALAGRDAISARDLQRAAMLALAHRGSPAADEADTTPDPTPEPDTTDQDDAPETAASLPSELLVEAALATLPQDLLARLADDRQARSASSAHGSGAAIRGNRRGRPLASRPGRLDGSARLDVTATLRAAAPWQTLRAAQGGKRLVHLRPSDFRIRRFDQKSDRLLIFTLDASGSQAMARLAEVKGAIELLLSQSYARRDHVALIGFRGTVAELLLPPTRSLVQTKRRLAALPGGGGTPLAAGLTAALDLARQVAGQGFTPSIVVLTDGRANIDLGGQADRMRAGQDAARVARVIGATRPGGLVIDTGRRANAQLQELAGRMAAHYLPLPRVDASQLGTAVRPILAS</sequence>
<feature type="compositionally biased region" description="Low complexity" evidence="1">
    <location>
        <begin position="291"/>
        <end position="304"/>
    </location>
</feature>
<dbReference type="SMART" id="SM00327">
    <property type="entry name" value="VWA"/>
    <property type="match status" value="1"/>
</dbReference>
<dbReference type="InterPro" id="IPR002035">
    <property type="entry name" value="VWF_A"/>
</dbReference>
<dbReference type="AlphaFoldDB" id="A0A934IDG0"/>
<dbReference type="SUPFAM" id="SSF52540">
    <property type="entry name" value="P-loop containing nucleoside triphosphate hydrolases"/>
    <property type="match status" value="1"/>
</dbReference>
<gene>
    <name evidence="3" type="ORF">ILP92_01725</name>
</gene>
<dbReference type="PROSITE" id="PS50234">
    <property type="entry name" value="VWFA"/>
    <property type="match status" value="1"/>
</dbReference>
<dbReference type="InterPro" id="IPR036465">
    <property type="entry name" value="vWFA_dom_sf"/>
</dbReference>
<dbReference type="SUPFAM" id="SSF53300">
    <property type="entry name" value="vWA-like"/>
    <property type="match status" value="1"/>
</dbReference>
<dbReference type="Proteomes" id="UP000642488">
    <property type="component" value="Unassembled WGS sequence"/>
</dbReference>
<dbReference type="Gene3D" id="3.40.50.410">
    <property type="entry name" value="von Willebrand factor, type A domain"/>
    <property type="match status" value="1"/>
</dbReference>
<dbReference type="Pfam" id="PF13519">
    <property type="entry name" value="VWA_2"/>
    <property type="match status" value="1"/>
</dbReference>
<dbReference type="InterPro" id="IPR027417">
    <property type="entry name" value="P-loop_NTPase"/>
</dbReference>
<name>A0A934IDG0_9RHOB</name>
<organism evidence="3 4">
    <name type="scientific">Palleronia pontilimi</name>
    <dbReference type="NCBI Taxonomy" id="1964209"/>
    <lineage>
        <taxon>Bacteria</taxon>
        <taxon>Pseudomonadati</taxon>
        <taxon>Pseudomonadota</taxon>
        <taxon>Alphaproteobacteria</taxon>
        <taxon>Rhodobacterales</taxon>
        <taxon>Roseobacteraceae</taxon>
        <taxon>Palleronia</taxon>
    </lineage>
</organism>
<dbReference type="RefSeq" id="WP_198914630.1">
    <property type="nucleotide sequence ID" value="NZ_JAEKPD010000001.1"/>
</dbReference>
<evidence type="ECO:0000256" key="1">
    <source>
        <dbReference type="SAM" id="MobiDB-lite"/>
    </source>
</evidence>
<evidence type="ECO:0000313" key="4">
    <source>
        <dbReference type="Proteomes" id="UP000642488"/>
    </source>
</evidence>
<feature type="domain" description="VWFA" evidence="2">
    <location>
        <begin position="369"/>
        <end position="548"/>
    </location>
</feature>
<dbReference type="EMBL" id="JAEKPD010000001">
    <property type="protein sequence ID" value="MBJ3761470.1"/>
    <property type="molecule type" value="Genomic_DNA"/>
</dbReference>
<proteinExistence type="predicted"/>
<dbReference type="Gene3D" id="1.10.8.80">
    <property type="entry name" value="Magnesium chelatase subunit I, C-Terminal domain"/>
    <property type="match status" value="1"/>
</dbReference>
<dbReference type="InterPro" id="IPR041628">
    <property type="entry name" value="ChlI/MoxR_AAA_lid"/>
</dbReference>
<dbReference type="PANTHER" id="PTHR43473:SF2">
    <property type="entry name" value="MAGNESIUM-CHELATASE SUBUNIT CHLD, CHLOROPLASTIC"/>
    <property type="match status" value="1"/>
</dbReference>
<feature type="region of interest" description="Disordered" evidence="1">
    <location>
        <begin position="228"/>
        <end position="259"/>
    </location>
</feature>
<dbReference type="NCBIfam" id="NF009943">
    <property type="entry name" value="PRK13406.1"/>
    <property type="match status" value="1"/>
</dbReference>
<reference evidence="3" key="1">
    <citation type="submission" date="2020-12" db="EMBL/GenBank/DDBJ databases">
        <title>Bacterial taxonomy.</title>
        <authorList>
            <person name="Pan X."/>
        </authorList>
    </citation>
    <scope>NUCLEOTIDE SEQUENCE</scope>
    <source>
        <strain evidence="3">KCTC 52957</strain>
    </source>
</reference>
<evidence type="ECO:0000313" key="3">
    <source>
        <dbReference type="EMBL" id="MBJ3761470.1"/>
    </source>
</evidence>
<protein>
    <submittedName>
        <fullName evidence="3">Magnesium chelatase subunit D</fullName>
    </submittedName>
</protein>
<feature type="region of interest" description="Disordered" evidence="1">
    <location>
        <begin position="291"/>
        <end position="321"/>
    </location>
</feature>
<keyword evidence="4" id="KW-1185">Reference proteome</keyword>
<dbReference type="PANTHER" id="PTHR43473">
    <property type="entry name" value="MAGNESIUM-CHELATASE SUBUNIT CHLD, CHLOROPLASTIC"/>
    <property type="match status" value="1"/>
</dbReference>
<evidence type="ECO:0000259" key="2">
    <source>
        <dbReference type="PROSITE" id="PS50234"/>
    </source>
</evidence>
<accession>A0A934IDG0</accession>
<comment type="caution">
    <text evidence="3">The sequence shown here is derived from an EMBL/GenBank/DDBJ whole genome shotgun (WGS) entry which is preliminary data.</text>
</comment>